<dbReference type="GeneID" id="99694003"/>
<reference evidence="1" key="1">
    <citation type="submission" date="2024-07" db="EMBL/GenBank/DDBJ databases">
        <authorList>
            <person name="Jiang Y."/>
            <person name="Qin Q."/>
        </authorList>
    </citation>
    <scope>NUCLEOTIDE SEQUENCE</scope>
    <source>
        <strain evidence="1">SD03</strain>
    </source>
</reference>
<sequence length="118" mass="13273">MLTLILCLFTTSILATLFCIALNIVAGIIVWRKIVAAQPEQGVILLEPNQFRFENEKLLIQGVIGKQSRLLGRSVWLYINGFSENYWLIISANSVDEQSYTRLKRATLAAINCALESK</sequence>
<gene>
    <name evidence="1" type="ORF">ABZP26_12405</name>
</gene>
<evidence type="ECO:0008006" key="2">
    <source>
        <dbReference type="Google" id="ProtNLM"/>
    </source>
</evidence>
<evidence type="ECO:0000313" key="1">
    <source>
        <dbReference type="EMBL" id="XDH86855.1"/>
    </source>
</evidence>
<accession>A0AB39AN14</accession>
<dbReference type="AlphaFoldDB" id="A0AB39AN14"/>
<name>A0AB39AN14_9GAMM</name>
<protein>
    <recommendedName>
        <fullName evidence="2">Orphan protein membrane protein</fullName>
    </recommendedName>
</protein>
<dbReference type="RefSeq" id="WP_016899679.1">
    <property type="nucleotide sequence ID" value="NZ_CP162514.1"/>
</dbReference>
<organism evidence="1">
    <name type="scientific">Pseudoalteromonas sp. SD03</name>
    <dbReference type="NCBI Taxonomy" id="3231719"/>
    <lineage>
        <taxon>Bacteria</taxon>
        <taxon>Pseudomonadati</taxon>
        <taxon>Pseudomonadota</taxon>
        <taxon>Gammaproteobacteria</taxon>
        <taxon>Alteromonadales</taxon>
        <taxon>Pseudoalteromonadaceae</taxon>
        <taxon>Pseudoalteromonas</taxon>
    </lineage>
</organism>
<dbReference type="EMBL" id="CP162514">
    <property type="protein sequence ID" value="XDH86855.1"/>
    <property type="molecule type" value="Genomic_DNA"/>
</dbReference>
<proteinExistence type="predicted"/>